<evidence type="ECO:0000256" key="2">
    <source>
        <dbReference type="SAM" id="Phobius"/>
    </source>
</evidence>
<proteinExistence type="predicted"/>
<keyword evidence="2" id="KW-0812">Transmembrane</keyword>
<organism evidence="3 4">
    <name type="scientific">Pleurodeles waltl</name>
    <name type="common">Iberian ribbed newt</name>
    <dbReference type="NCBI Taxonomy" id="8319"/>
    <lineage>
        <taxon>Eukaryota</taxon>
        <taxon>Metazoa</taxon>
        <taxon>Chordata</taxon>
        <taxon>Craniata</taxon>
        <taxon>Vertebrata</taxon>
        <taxon>Euteleostomi</taxon>
        <taxon>Amphibia</taxon>
        <taxon>Batrachia</taxon>
        <taxon>Caudata</taxon>
        <taxon>Salamandroidea</taxon>
        <taxon>Salamandridae</taxon>
        <taxon>Pleurodelinae</taxon>
        <taxon>Pleurodeles</taxon>
    </lineage>
</organism>
<dbReference type="Proteomes" id="UP001066276">
    <property type="component" value="Chromosome 11"/>
</dbReference>
<accession>A0AAV7LWL3</accession>
<evidence type="ECO:0000313" key="4">
    <source>
        <dbReference type="Proteomes" id="UP001066276"/>
    </source>
</evidence>
<name>A0AAV7LWL3_PLEWA</name>
<feature type="region of interest" description="Disordered" evidence="1">
    <location>
        <begin position="1"/>
        <end position="28"/>
    </location>
</feature>
<comment type="caution">
    <text evidence="3">The sequence shown here is derived from an EMBL/GenBank/DDBJ whole genome shotgun (WGS) entry which is preliminary data.</text>
</comment>
<protein>
    <submittedName>
        <fullName evidence="3">Uncharacterized protein</fullName>
    </submittedName>
</protein>
<keyword evidence="2" id="KW-0472">Membrane</keyword>
<reference evidence="3" key="1">
    <citation type="journal article" date="2022" name="bioRxiv">
        <title>Sequencing and chromosome-scale assembly of the giantPleurodeles waltlgenome.</title>
        <authorList>
            <person name="Brown T."/>
            <person name="Elewa A."/>
            <person name="Iarovenko S."/>
            <person name="Subramanian E."/>
            <person name="Araus A.J."/>
            <person name="Petzold A."/>
            <person name="Susuki M."/>
            <person name="Suzuki K.-i.T."/>
            <person name="Hayashi T."/>
            <person name="Toyoda A."/>
            <person name="Oliveira C."/>
            <person name="Osipova E."/>
            <person name="Leigh N.D."/>
            <person name="Simon A."/>
            <person name="Yun M.H."/>
        </authorList>
    </citation>
    <scope>NUCLEOTIDE SEQUENCE</scope>
    <source>
        <strain evidence="3">20211129_DDA</strain>
        <tissue evidence="3">Liver</tissue>
    </source>
</reference>
<keyword evidence="4" id="KW-1185">Reference proteome</keyword>
<feature type="transmembrane region" description="Helical" evidence="2">
    <location>
        <begin position="108"/>
        <end position="130"/>
    </location>
</feature>
<sequence>MLPLPGSIHRASEHSPLPRGASQRARAGRGSWGGAHLYWPAGLLSARHTGWADTTAGAFLLLPPHIRTSGPCVSSLRSTAQTLPGKRSLLVTQRSPLMRNKPVTFTSAVLRIWHLLLLGGALFPTFIGVVSTSR</sequence>
<dbReference type="EMBL" id="JANPWB010000015">
    <property type="protein sequence ID" value="KAJ1092030.1"/>
    <property type="molecule type" value="Genomic_DNA"/>
</dbReference>
<keyword evidence="2" id="KW-1133">Transmembrane helix</keyword>
<evidence type="ECO:0000313" key="3">
    <source>
        <dbReference type="EMBL" id="KAJ1092030.1"/>
    </source>
</evidence>
<dbReference type="AlphaFoldDB" id="A0AAV7LWL3"/>
<feature type="compositionally biased region" description="Low complexity" evidence="1">
    <location>
        <begin position="19"/>
        <end position="28"/>
    </location>
</feature>
<gene>
    <name evidence="3" type="ORF">NDU88_005144</name>
</gene>
<evidence type="ECO:0000256" key="1">
    <source>
        <dbReference type="SAM" id="MobiDB-lite"/>
    </source>
</evidence>